<evidence type="ECO:0000259" key="15">
    <source>
        <dbReference type="PROSITE" id="PS50893"/>
    </source>
</evidence>
<dbReference type="FunFam" id="3.40.50.300:FF:000923">
    <property type="entry name" value="ABC transporter C family member 10"/>
    <property type="match status" value="1"/>
</dbReference>
<feature type="transmembrane region" description="Helical" evidence="14">
    <location>
        <begin position="34"/>
        <end position="55"/>
    </location>
</feature>
<feature type="domain" description="ABC transporter" evidence="15">
    <location>
        <begin position="625"/>
        <end position="846"/>
    </location>
</feature>
<dbReference type="Gene3D" id="1.20.1560.10">
    <property type="entry name" value="ABC transporter type 1, transmembrane domain"/>
    <property type="match status" value="2"/>
</dbReference>
<dbReference type="InterPro" id="IPR050173">
    <property type="entry name" value="ABC_transporter_C-like"/>
</dbReference>
<evidence type="ECO:0000256" key="8">
    <source>
        <dbReference type="ARBA" id="ARBA00022840"/>
    </source>
</evidence>
<protein>
    <recommendedName>
        <fullName evidence="3">ABC-type xenobiotic transporter</fullName>
        <ecNumber evidence="3">7.6.2.2</ecNumber>
    </recommendedName>
</protein>
<dbReference type="SMART" id="SM00382">
    <property type="entry name" value="AAA"/>
    <property type="match status" value="2"/>
</dbReference>
<dbReference type="CDD" id="cd18579">
    <property type="entry name" value="ABC_6TM_ABCC_D1"/>
    <property type="match status" value="1"/>
</dbReference>
<evidence type="ECO:0000256" key="2">
    <source>
        <dbReference type="ARBA" id="ARBA00009726"/>
    </source>
</evidence>
<feature type="region of interest" description="Disordered" evidence="13">
    <location>
        <begin position="849"/>
        <end position="890"/>
    </location>
</feature>
<dbReference type="InterPro" id="IPR003593">
    <property type="entry name" value="AAA+_ATPase"/>
</dbReference>
<evidence type="ECO:0000256" key="4">
    <source>
        <dbReference type="ARBA" id="ARBA00022448"/>
    </source>
</evidence>
<dbReference type="Gramene" id="Potri.012G033600.1.v4.1">
    <property type="protein sequence ID" value="Potri.012G033600.1.v4.1"/>
    <property type="gene ID" value="Potri.012G033600.v4.1"/>
</dbReference>
<dbReference type="InParanoid" id="A0A2K1Y876"/>
<dbReference type="GO" id="GO:0140359">
    <property type="term" value="F:ABC-type transporter activity"/>
    <property type="evidence" value="ECO:0000318"/>
    <property type="project" value="GO_Central"/>
</dbReference>
<dbReference type="GO" id="GO:0016020">
    <property type="term" value="C:membrane"/>
    <property type="evidence" value="ECO:0007669"/>
    <property type="project" value="UniProtKB-SubCell"/>
</dbReference>
<feature type="transmembrane region" description="Helical" evidence="14">
    <location>
        <begin position="439"/>
        <end position="460"/>
    </location>
</feature>
<dbReference type="EC" id="7.6.2.2" evidence="3"/>
<dbReference type="PANTHER" id="PTHR24223">
    <property type="entry name" value="ATP-BINDING CASSETTE SUB-FAMILY C"/>
    <property type="match status" value="1"/>
</dbReference>
<dbReference type="Gene3D" id="3.40.50.300">
    <property type="entry name" value="P-loop containing nucleotide triphosphate hydrolases"/>
    <property type="match status" value="2"/>
</dbReference>
<dbReference type="CDD" id="cd03250">
    <property type="entry name" value="ABCC_MRP_domain1"/>
    <property type="match status" value="1"/>
</dbReference>
<feature type="transmembrane region" description="Helical" evidence="14">
    <location>
        <begin position="954"/>
        <end position="980"/>
    </location>
</feature>
<dbReference type="OMA" id="MGYAKPL"/>
<feature type="transmembrane region" description="Helical" evidence="14">
    <location>
        <begin position="115"/>
        <end position="135"/>
    </location>
</feature>
<dbReference type="PROSITE" id="PS00211">
    <property type="entry name" value="ABC_TRANSPORTER_1"/>
    <property type="match status" value="1"/>
</dbReference>
<feature type="domain" description="ABC transporter" evidence="15">
    <location>
        <begin position="1232"/>
        <end position="1466"/>
    </location>
</feature>
<dbReference type="SUPFAM" id="SSF90123">
    <property type="entry name" value="ABC transporter transmembrane region"/>
    <property type="match status" value="2"/>
</dbReference>
<evidence type="ECO:0000256" key="9">
    <source>
        <dbReference type="ARBA" id="ARBA00022967"/>
    </source>
</evidence>
<dbReference type="InterPro" id="IPR017871">
    <property type="entry name" value="ABC_transporter-like_CS"/>
</dbReference>
<dbReference type="InterPro" id="IPR011527">
    <property type="entry name" value="ABC1_TM_dom"/>
</dbReference>
<evidence type="ECO:0000256" key="12">
    <source>
        <dbReference type="ARBA" id="ARBA00034018"/>
    </source>
</evidence>
<dbReference type="PROSITE" id="PS50929">
    <property type="entry name" value="ABC_TM1F"/>
    <property type="match status" value="2"/>
</dbReference>
<gene>
    <name evidence="17" type="ORF">POPTR_012G033600</name>
</gene>
<accession>A0A2K1Y876</accession>
<evidence type="ECO:0000256" key="13">
    <source>
        <dbReference type="SAM" id="MobiDB-lite"/>
    </source>
</evidence>
<dbReference type="PROSITE" id="PS50893">
    <property type="entry name" value="ABC_TRANSPORTER_2"/>
    <property type="match status" value="2"/>
</dbReference>
<keyword evidence="6" id="KW-0677">Repeat</keyword>
<comment type="subcellular location">
    <subcellularLocation>
        <location evidence="1">Membrane</location>
        <topology evidence="1">Multi-pass membrane protein</topology>
    </subcellularLocation>
</comment>
<organism evidence="17 18">
    <name type="scientific">Populus trichocarpa</name>
    <name type="common">Western balsam poplar</name>
    <name type="synonym">Populus balsamifera subsp. trichocarpa</name>
    <dbReference type="NCBI Taxonomy" id="3694"/>
    <lineage>
        <taxon>Eukaryota</taxon>
        <taxon>Viridiplantae</taxon>
        <taxon>Streptophyta</taxon>
        <taxon>Embryophyta</taxon>
        <taxon>Tracheophyta</taxon>
        <taxon>Spermatophyta</taxon>
        <taxon>Magnoliopsida</taxon>
        <taxon>eudicotyledons</taxon>
        <taxon>Gunneridae</taxon>
        <taxon>Pentapetalae</taxon>
        <taxon>rosids</taxon>
        <taxon>fabids</taxon>
        <taxon>Malpighiales</taxon>
        <taxon>Salicaceae</taxon>
        <taxon>Saliceae</taxon>
        <taxon>Populus</taxon>
    </lineage>
</organism>
<sequence length="1480" mass="165037">MEDLWMVFCGGSGNLNIGEKPSSSSLVFQPTSCINHALIICFNVLLLIMLLFTFIQKSSSSPKIDKIPPRLQGYSRLQIVSAIFNGCIGFVYLCSGIWILEEKLRKKQTAFPLKSWLVVLFQGFTWLLVCLNISLRGKHLHRMLLRLLSILAFLFAVIVCALSIYSVILGKGILVKIALDVLSFPGAILLLLCVCKVHHHEGSDERDLYAPLNGEANGAIKTDSAVQVTPFAEAGFFNKISFWWLNPLMRKGGEKTLEDKDIPKLREVDRAESCYMEFLEQLNKQNQAESSQPSLLWTIILCHWKEILISGFFALLKILTLSAGPLLLNAFILVAEGKAGFKYEGYVLALTLFFSKNLESLSQRQWYFRSRLIGLKVRSLLTAAIYKKQLRLSNLGRLMHSGGEIMNYVTVDAYRIGEFPFWFHQTWTTSLQIFVSLLILYRAVGLATFAALVVIIITVLCNTPIAKLQHKFQSKLMAAQDERLKACNEALVNMKVLKLYAWETHFKNAIENLRAVEYKWLSAVQMRKAYNSFLLWSSPVLISAATFGACYFLKIPLHANNVFTFIAALRLVQDPIRSISDVIGVVIQAKVAFARIATFLEAPELQSGNTRQKCNKGTVKRSVLIKSADFSWEENPSKPTLRNVSLEMRHGEKVAVCGEVGSGKSTLLAAILGEVPLTQGTIQVYGRVAYVSQTAWIQTGTIQENILFGSEMDGQLYQDTLEHCSLVKDLELLPYGDLTEIGERGVNLSGGQKQRIQLARALYQNADIYLLDDPFSAVDAHTATSLFNEYIMGALSGKTVLLVTHQVDFLPAFDSVMLMAVGEILQAAPYHQLLSSSQEFQGLVNAHKETAGSERLTEGNDPQREGLPAREIKNSHIEKQHRTSQGDQLIKQEEKEVGDTGFKPYIQYLNQNKGYLYFSLAAFSHLLFAIGQISQNSWMATNVDDPHVSTLRLIAVYLCIGIISMLFLLCRSISVVVLGIQSSKSLFSQLLNSLFRAPMSFYDSTPLGRILSRVASDLSIVDLDVSFSFIFVVGSTTNAYSNLVVLAVITWQVLFISIPMVYLAIRLQRYYFASAKEMMRINGTTKSLVANHLAESVAGAMTIRAFEEEERFFEKNLNLIDINATPFFHNFAANEWLIQRLETFSACVLASAALCMVLLPPGTFSSGFIGMALSYGLSLNISMVSSIQNQCMLANYIISVERLNQYIHVPSEAPEVIEDNRPPSNWPAVGKVDICDLQIRYRTDTPLVLQGISCTFEGGHKIGIVGQTGSGKTTLIGALFRLVEPAGGKIVVDGIDISKVGLHDLRSRFGIIPQDPTLFNGTVRYNLDPLSQHTNQELWEVLGKCQLQEAVQEKDQGLDSLVVEDGSNWSMGQRQLFCLGRALLRRSRILVLDEATASIDNATDLILQKTIRTEFSDCTVIIVAHRIPTVMDCTMVLAISDGKLVEYDEPTKLMKKEGSVFRQLVKEYWSHLHAAESHSS</sequence>
<dbReference type="Pfam" id="PF24358">
    <property type="entry name" value="ABCC10_N"/>
    <property type="match status" value="1"/>
</dbReference>
<keyword evidence="10 14" id="KW-1133">Transmembrane helix</keyword>
<dbReference type="STRING" id="3694.A0A2K1Y876"/>
<dbReference type="InterPro" id="IPR036640">
    <property type="entry name" value="ABC1_TM_sf"/>
</dbReference>
<dbReference type="InterPro" id="IPR027417">
    <property type="entry name" value="P-loop_NTPase"/>
</dbReference>
<feature type="transmembrane region" description="Helical" evidence="14">
    <location>
        <begin position="915"/>
        <end position="934"/>
    </location>
</feature>
<keyword evidence="5 14" id="KW-0812">Transmembrane</keyword>
<evidence type="ECO:0000313" key="17">
    <source>
        <dbReference type="EMBL" id="PNT09230.2"/>
    </source>
</evidence>
<dbReference type="GO" id="GO:0008559">
    <property type="term" value="F:ABC-type xenobiotic transporter activity"/>
    <property type="evidence" value="ECO:0007669"/>
    <property type="project" value="UniProtKB-EC"/>
</dbReference>
<dbReference type="InterPro" id="IPR003439">
    <property type="entry name" value="ABC_transporter-like_ATP-bd"/>
</dbReference>
<evidence type="ECO:0000256" key="5">
    <source>
        <dbReference type="ARBA" id="ARBA00022692"/>
    </source>
</evidence>
<feature type="domain" description="ABC transmembrane type-1" evidence="16">
    <location>
        <begin position="928"/>
        <end position="1195"/>
    </location>
</feature>
<feature type="transmembrane region" description="Helical" evidence="14">
    <location>
        <begin position="533"/>
        <end position="553"/>
    </location>
</feature>
<dbReference type="InterPro" id="IPR044726">
    <property type="entry name" value="ABCC_6TM_D2"/>
</dbReference>
<dbReference type="FunCoup" id="A0A2K1Y876">
    <property type="interactions" value="2"/>
</dbReference>
<feature type="transmembrane region" description="Helical" evidence="14">
    <location>
        <begin position="174"/>
        <end position="194"/>
    </location>
</feature>
<dbReference type="SMR" id="A0A2K1Y876"/>
<evidence type="ECO:0000256" key="6">
    <source>
        <dbReference type="ARBA" id="ARBA00022737"/>
    </source>
</evidence>
<keyword evidence="9" id="KW-1278">Translocase</keyword>
<evidence type="ECO:0000256" key="3">
    <source>
        <dbReference type="ARBA" id="ARBA00012191"/>
    </source>
</evidence>
<dbReference type="FunFam" id="1.20.1560.10:FF:000002">
    <property type="entry name" value="ABC transporter C family member 5"/>
    <property type="match status" value="1"/>
</dbReference>
<name>A0A2K1Y876_POPTR</name>
<keyword evidence="8" id="KW-0067">ATP-binding</keyword>
<dbReference type="InterPro" id="IPR056228">
    <property type="entry name" value="ABCC10-like_N"/>
</dbReference>
<evidence type="ECO:0000259" key="16">
    <source>
        <dbReference type="PROSITE" id="PS50929"/>
    </source>
</evidence>
<feature type="transmembrane region" description="Helical" evidence="14">
    <location>
        <begin position="1043"/>
        <end position="1065"/>
    </location>
</feature>
<feature type="compositionally biased region" description="Basic and acidic residues" evidence="13">
    <location>
        <begin position="849"/>
        <end position="881"/>
    </location>
</feature>
<dbReference type="SUPFAM" id="SSF52540">
    <property type="entry name" value="P-loop containing nucleoside triphosphate hydrolases"/>
    <property type="match status" value="2"/>
</dbReference>
<dbReference type="GO" id="GO:0016887">
    <property type="term" value="F:ATP hydrolysis activity"/>
    <property type="evidence" value="ECO:0007669"/>
    <property type="project" value="InterPro"/>
</dbReference>
<reference evidence="17 18" key="1">
    <citation type="journal article" date="2006" name="Science">
        <title>The genome of black cottonwood, Populus trichocarpa (Torr. &amp; Gray).</title>
        <authorList>
            <person name="Tuskan G.A."/>
            <person name="Difazio S."/>
            <person name="Jansson S."/>
            <person name="Bohlmann J."/>
            <person name="Grigoriev I."/>
            <person name="Hellsten U."/>
            <person name="Putnam N."/>
            <person name="Ralph S."/>
            <person name="Rombauts S."/>
            <person name="Salamov A."/>
            <person name="Schein J."/>
            <person name="Sterck L."/>
            <person name="Aerts A."/>
            <person name="Bhalerao R.R."/>
            <person name="Bhalerao R.P."/>
            <person name="Blaudez D."/>
            <person name="Boerjan W."/>
            <person name="Brun A."/>
            <person name="Brunner A."/>
            <person name="Busov V."/>
            <person name="Campbell M."/>
            <person name="Carlson J."/>
            <person name="Chalot M."/>
            <person name="Chapman J."/>
            <person name="Chen G.L."/>
            <person name="Cooper D."/>
            <person name="Coutinho P.M."/>
            <person name="Couturier J."/>
            <person name="Covert S."/>
            <person name="Cronk Q."/>
            <person name="Cunningham R."/>
            <person name="Davis J."/>
            <person name="Degroeve S."/>
            <person name="Dejardin A."/>
            <person name="Depamphilis C."/>
            <person name="Detter J."/>
            <person name="Dirks B."/>
            <person name="Dubchak I."/>
            <person name="Duplessis S."/>
            <person name="Ehlting J."/>
            <person name="Ellis B."/>
            <person name="Gendler K."/>
            <person name="Goodstein D."/>
            <person name="Gribskov M."/>
            <person name="Grimwood J."/>
            <person name="Groover A."/>
            <person name="Gunter L."/>
            <person name="Hamberger B."/>
            <person name="Heinze B."/>
            <person name="Helariutta Y."/>
            <person name="Henrissat B."/>
            <person name="Holligan D."/>
            <person name="Holt R."/>
            <person name="Huang W."/>
            <person name="Islam-Faridi N."/>
            <person name="Jones S."/>
            <person name="Jones-Rhoades M."/>
            <person name="Jorgensen R."/>
            <person name="Joshi C."/>
            <person name="Kangasjarvi J."/>
            <person name="Karlsson J."/>
            <person name="Kelleher C."/>
            <person name="Kirkpatrick R."/>
            <person name="Kirst M."/>
            <person name="Kohler A."/>
            <person name="Kalluri U."/>
            <person name="Larimer F."/>
            <person name="Leebens-Mack J."/>
            <person name="Leple J.C."/>
            <person name="Locascio P."/>
            <person name="Lou Y."/>
            <person name="Lucas S."/>
            <person name="Martin F."/>
            <person name="Montanini B."/>
            <person name="Napoli C."/>
            <person name="Nelson D.R."/>
            <person name="Nelson C."/>
            <person name="Nieminen K."/>
            <person name="Nilsson O."/>
            <person name="Pereda V."/>
            <person name="Peter G."/>
            <person name="Philippe R."/>
            <person name="Pilate G."/>
            <person name="Poliakov A."/>
            <person name="Razumovskaya J."/>
            <person name="Richardson P."/>
            <person name="Rinaldi C."/>
            <person name="Ritland K."/>
            <person name="Rouze P."/>
            <person name="Ryaboy D."/>
            <person name="Schmutz J."/>
            <person name="Schrader J."/>
            <person name="Segerman B."/>
            <person name="Shin H."/>
            <person name="Siddiqui A."/>
            <person name="Sterky F."/>
            <person name="Terry A."/>
            <person name="Tsai C.J."/>
            <person name="Uberbacher E."/>
            <person name="Unneberg P."/>
            <person name="Vahala J."/>
            <person name="Wall K."/>
            <person name="Wessler S."/>
            <person name="Yang G."/>
            <person name="Yin T."/>
            <person name="Douglas C."/>
            <person name="Marra M."/>
            <person name="Sandberg G."/>
            <person name="Van de Peer Y."/>
            <person name="Rokhsar D."/>
        </authorList>
    </citation>
    <scope>NUCLEOTIDE SEQUENCE [LARGE SCALE GENOMIC DNA]</scope>
    <source>
        <strain evidence="18">cv. Nisqually</strain>
    </source>
</reference>
<evidence type="ECO:0000313" key="18">
    <source>
        <dbReference type="Proteomes" id="UP000006729"/>
    </source>
</evidence>
<dbReference type="Pfam" id="PF00005">
    <property type="entry name" value="ABC_tran"/>
    <property type="match status" value="2"/>
</dbReference>
<dbReference type="GO" id="GO:0055085">
    <property type="term" value="P:transmembrane transport"/>
    <property type="evidence" value="ECO:0000318"/>
    <property type="project" value="GO_Central"/>
</dbReference>
<dbReference type="GO" id="GO:0005524">
    <property type="term" value="F:ATP binding"/>
    <property type="evidence" value="ECO:0007669"/>
    <property type="project" value="UniProtKB-KW"/>
</dbReference>
<dbReference type="OrthoDB" id="6500128at2759"/>
<dbReference type="FunFam" id="1.20.1560.10:FF:000003">
    <property type="entry name" value="ABC transporter C family member 10"/>
    <property type="match status" value="1"/>
</dbReference>
<keyword evidence="7" id="KW-0547">Nucleotide-binding</keyword>
<proteinExistence type="inferred from homology"/>
<feature type="transmembrane region" description="Helical" evidence="14">
    <location>
        <begin position="1143"/>
        <end position="1162"/>
    </location>
</feature>
<keyword evidence="18" id="KW-1185">Reference proteome</keyword>
<comment type="catalytic activity">
    <reaction evidence="12">
        <text>ATP + H2O + xenobioticSide 1 = ADP + phosphate + xenobioticSide 2.</text>
        <dbReference type="EC" id="7.6.2.2"/>
    </reaction>
</comment>
<keyword evidence="4" id="KW-0813">Transport</keyword>
<feature type="transmembrane region" description="Helical" evidence="14">
    <location>
        <begin position="307"/>
        <end position="333"/>
    </location>
</feature>
<comment type="similarity">
    <text evidence="2">Belongs to the ABC transporter superfamily. ABCC family. Conjugate transporter (TC 3.A.1.208) subfamily.</text>
</comment>
<evidence type="ECO:0000256" key="10">
    <source>
        <dbReference type="ARBA" id="ARBA00022989"/>
    </source>
</evidence>
<dbReference type="EMBL" id="CM009301">
    <property type="protein sequence ID" value="PNT09230.2"/>
    <property type="molecule type" value="Genomic_DNA"/>
</dbReference>
<dbReference type="CDD" id="cd03244">
    <property type="entry name" value="ABCC_MRP_domain2"/>
    <property type="match status" value="1"/>
</dbReference>
<keyword evidence="11 14" id="KW-0472">Membrane</keyword>
<feature type="domain" description="ABC transmembrane type-1" evidence="16">
    <location>
        <begin position="308"/>
        <end position="588"/>
    </location>
</feature>
<dbReference type="Proteomes" id="UP000006729">
    <property type="component" value="Chromosome 12"/>
</dbReference>
<feature type="transmembrane region" description="Helical" evidence="14">
    <location>
        <begin position="147"/>
        <end position="168"/>
    </location>
</feature>
<dbReference type="PANTHER" id="PTHR24223:SF369">
    <property type="entry name" value="ABC TRANSPORTER C FAMILY MEMBER 10"/>
    <property type="match status" value="1"/>
</dbReference>
<evidence type="ECO:0000256" key="1">
    <source>
        <dbReference type="ARBA" id="ARBA00004141"/>
    </source>
</evidence>
<dbReference type="FunFam" id="3.40.50.300:FF:000169">
    <property type="entry name" value="ABC transporter C family member 3"/>
    <property type="match status" value="1"/>
</dbReference>
<evidence type="ECO:0000256" key="14">
    <source>
        <dbReference type="SAM" id="Phobius"/>
    </source>
</evidence>
<dbReference type="InterPro" id="IPR044746">
    <property type="entry name" value="ABCC_6TM_D1"/>
</dbReference>
<dbReference type="Pfam" id="PF00664">
    <property type="entry name" value="ABC_membrane"/>
    <property type="match status" value="2"/>
</dbReference>
<feature type="transmembrane region" description="Helical" evidence="14">
    <location>
        <begin position="76"/>
        <end position="100"/>
    </location>
</feature>
<dbReference type="CDD" id="cd18580">
    <property type="entry name" value="ABC_6TM_ABCC_D2"/>
    <property type="match status" value="1"/>
</dbReference>
<evidence type="ECO:0000256" key="7">
    <source>
        <dbReference type="ARBA" id="ARBA00022741"/>
    </source>
</evidence>
<evidence type="ECO:0000256" key="11">
    <source>
        <dbReference type="ARBA" id="ARBA00023136"/>
    </source>
</evidence>